<protein>
    <submittedName>
        <fullName evidence="1">Uncharacterized protein</fullName>
    </submittedName>
</protein>
<reference evidence="1 2" key="1">
    <citation type="submission" date="2018-08" db="EMBL/GenBank/DDBJ databases">
        <title>Genomic investigation of the strawberry pathogen Phytophthora fragariae indicates pathogenicity is determined by transcriptional variation in three key races.</title>
        <authorList>
            <person name="Adams T.M."/>
            <person name="Armitage A.D."/>
            <person name="Sobczyk M.K."/>
            <person name="Bates H.J."/>
            <person name="Dunwell J.M."/>
            <person name="Nellist C.F."/>
            <person name="Harrison R.J."/>
        </authorList>
    </citation>
    <scope>NUCLEOTIDE SEQUENCE [LARGE SCALE GENOMIC DNA]</scope>
    <source>
        <strain evidence="1 2">SCRP333</strain>
    </source>
</reference>
<dbReference type="AlphaFoldDB" id="A0A6A4ER92"/>
<evidence type="ECO:0000313" key="2">
    <source>
        <dbReference type="Proteomes" id="UP000434957"/>
    </source>
</evidence>
<dbReference type="EMBL" id="QXFT01001190">
    <property type="protein sequence ID" value="KAE9325923.1"/>
    <property type="molecule type" value="Genomic_DNA"/>
</dbReference>
<gene>
    <name evidence="1" type="ORF">PR003_g16350</name>
</gene>
<name>A0A6A4ER92_9STRA</name>
<evidence type="ECO:0000313" key="1">
    <source>
        <dbReference type="EMBL" id="KAE9325923.1"/>
    </source>
</evidence>
<dbReference type="Proteomes" id="UP000434957">
    <property type="component" value="Unassembled WGS sequence"/>
</dbReference>
<accession>A0A6A4ER92</accession>
<organism evidence="1 2">
    <name type="scientific">Phytophthora rubi</name>
    <dbReference type="NCBI Taxonomy" id="129364"/>
    <lineage>
        <taxon>Eukaryota</taxon>
        <taxon>Sar</taxon>
        <taxon>Stramenopiles</taxon>
        <taxon>Oomycota</taxon>
        <taxon>Peronosporomycetes</taxon>
        <taxon>Peronosporales</taxon>
        <taxon>Peronosporaceae</taxon>
        <taxon>Phytophthora</taxon>
    </lineage>
</organism>
<proteinExistence type="predicted"/>
<keyword evidence="2" id="KW-1185">Reference proteome</keyword>
<sequence length="188" mass="21032">MAAREAPGATPELASSTFTTNVPGLAPELCTSTTLTLQELLRYYSTVGHRWPEATDAESEADVEDPQQGDEMPLEEGYYVYTRVVGTERTADGELRAWVEWESTLEPLSALYPDDARALAIYLRRPQTMPTEPPPYHYDGIRGMVYTDEGDLRVWMNWPNTLEPISSLTAADERKLSVPTNKSLHPTP</sequence>
<comment type="caution">
    <text evidence="1">The sequence shown here is derived from an EMBL/GenBank/DDBJ whole genome shotgun (WGS) entry which is preliminary data.</text>
</comment>